<sequence length="127" mass="12861">MKGALAGILTVLAAFAAAWGIPSDLALWYQSPLALAGVVAALVALIRKHVWRAEGAWGIALSVILAVALSYLGSLAGHLSGDWIGFGLLAGVMASGGVDLVRSLGGNRAPAQPAPGPGPDVDRSRLR</sequence>
<name>A0A4Y9F9B7_9DEIN</name>
<evidence type="ECO:0000313" key="4">
    <source>
        <dbReference type="Proteomes" id="UP000297668"/>
    </source>
</evidence>
<reference evidence="3 4" key="1">
    <citation type="submission" date="2019-03" db="EMBL/GenBank/DDBJ databases">
        <title>Thermus tengchongensis species for the arsenic transformation mechanism.</title>
        <authorList>
            <person name="Yuan G.C."/>
        </authorList>
    </citation>
    <scope>NUCLEOTIDE SEQUENCE [LARGE SCALE GENOMIC DNA]</scope>
    <source>
        <strain evidence="3 4">15W</strain>
    </source>
</reference>
<gene>
    <name evidence="3" type="ORF">E0687_10985</name>
</gene>
<accession>A0A4Y9F9B7</accession>
<organism evidence="3 4">
    <name type="scientific">Thermus tengchongensis</name>
    <dbReference type="NCBI Taxonomy" id="1214928"/>
    <lineage>
        <taxon>Bacteria</taxon>
        <taxon>Thermotogati</taxon>
        <taxon>Deinococcota</taxon>
        <taxon>Deinococci</taxon>
        <taxon>Thermales</taxon>
        <taxon>Thermaceae</taxon>
        <taxon>Thermus</taxon>
    </lineage>
</organism>
<dbReference type="AlphaFoldDB" id="A0A4Y9F9B7"/>
<feature type="transmembrane region" description="Helical" evidence="2">
    <location>
        <begin position="28"/>
        <end position="46"/>
    </location>
</feature>
<evidence type="ECO:0000256" key="1">
    <source>
        <dbReference type="SAM" id="MobiDB-lite"/>
    </source>
</evidence>
<keyword evidence="2" id="KW-1133">Transmembrane helix</keyword>
<dbReference type="RefSeq" id="WP_135260861.1">
    <property type="nucleotide sequence ID" value="NZ_SJZF01000022.1"/>
</dbReference>
<evidence type="ECO:0000313" key="3">
    <source>
        <dbReference type="EMBL" id="TFU25442.1"/>
    </source>
</evidence>
<keyword evidence="2" id="KW-0812">Transmembrane</keyword>
<comment type="caution">
    <text evidence="3">The sequence shown here is derived from an EMBL/GenBank/DDBJ whole genome shotgun (WGS) entry which is preliminary data.</text>
</comment>
<feature type="transmembrane region" description="Helical" evidence="2">
    <location>
        <begin position="58"/>
        <end position="77"/>
    </location>
</feature>
<feature type="transmembrane region" description="Helical" evidence="2">
    <location>
        <begin position="83"/>
        <end position="101"/>
    </location>
</feature>
<keyword evidence="2" id="KW-0472">Membrane</keyword>
<dbReference type="Proteomes" id="UP000297668">
    <property type="component" value="Unassembled WGS sequence"/>
</dbReference>
<evidence type="ECO:0000256" key="2">
    <source>
        <dbReference type="SAM" id="Phobius"/>
    </source>
</evidence>
<feature type="region of interest" description="Disordered" evidence="1">
    <location>
        <begin position="106"/>
        <end position="127"/>
    </location>
</feature>
<dbReference type="EMBL" id="SJZF01000022">
    <property type="protein sequence ID" value="TFU25442.1"/>
    <property type="molecule type" value="Genomic_DNA"/>
</dbReference>
<protein>
    <submittedName>
        <fullName evidence="3">Uncharacterized protein</fullName>
    </submittedName>
</protein>
<proteinExistence type="predicted"/>